<dbReference type="InterPro" id="IPR050832">
    <property type="entry name" value="Bact_Acetyltransf"/>
</dbReference>
<reference evidence="4 5" key="1">
    <citation type="journal article" date="2011" name="Stand. Genomic Sci.">
        <title>Non-contiguous finished genome sequence and contextual data of the filamentous soil bacterium Ktedonobacter racemifer type strain (SOSP1-21).</title>
        <authorList>
            <person name="Chang Y.J."/>
            <person name="Land M."/>
            <person name="Hauser L."/>
            <person name="Chertkov O."/>
            <person name="Del Rio T.G."/>
            <person name="Nolan M."/>
            <person name="Copeland A."/>
            <person name="Tice H."/>
            <person name="Cheng J.F."/>
            <person name="Lucas S."/>
            <person name="Han C."/>
            <person name="Goodwin L."/>
            <person name="Pitluck S."/>
            <person name="Ivanova N."/>
            <person name="Ovchinikova G."/>
            <person name="Pati A."/>
            <person name="Chen A."/>
            <person name="Palaniappan K."/>
            <person name="Mavromatis K."/>
            <person name="Liolios K."/>
            <person name="Brettin T."/>
            <person name="Fiebig A."/>
            <person name="Rohde M."/>
            <person name="Abt B."/>
            <person name="Goker M."/>
            <person name="Detter J.C."/>
            <person name="Woyke T."/>
            <person name="Bristow J."/>
            <person name="Eisen J.A."/>
            <person name="Markowitz V."/>
            <person name="Hugenholtz P."/>
            <person name="Kyrpides N.C."/>
            <person name="Klenk H.P."/>
            <person name="Lapidus A."/>
        </authorList>
    </citation>
    <scope>NUCLEOTIDE SEQUENCE [LARGE SCALE GENOMIC DNA]</scope>
    <source>
        <strain evidence="5">DSM 44963</strain>
    </source>
</reference>
<evidence type="ECO:0000259" key="3">
    <source>
        <dbReference type="PROSITE" id="PS51186"/>
    </source>
</evidence>
<dbReference type="InterPro" id="IPR000182">
    <property type="entry name" value="GNAT_dom"/>
</dbReference>
<protein>
    <submittedName>
        <fullName evidence="4">GCN5-related N-acetyltransferase</fullName>
    </submittedName>
</protein>
<sequence length="168" mass="18807">MADLHIKRVAPTELAEIIQLFTEQVYPAHPEEAHRHFAGHAQGQADTFLAWSAGSLAGYLTIRWQSKNPQFRQQNIPLIHHLGVFPQFQRQGIASRLMDAAEQLIATRATQAGITVGLFDEYGPAQRLYAKRGYVPDGRGACQGQRPLQQGETVTVDHDLILWLTKDL</sequence>
<organism evidence="4 5">
    <name type="scientific">Ktedonobacter racemifer DSM 44963</name>
    <dbReference type="NCBI Taxonomy" id="485913"/>
    <lineage>
        <taxon>Bacteria</taxon>
        <taxon>Bacillati</taxon>
        <taxon>Chloroflexota</taxon>
        <taxon>Ktedonobacteria</taxon>
        <taxon>Ktedonobacterales</taxon>
        <taxon>Ktedonobacteraceae</taxon>
        <taxon>Ktedonobacter</taxon>
    </lineage>
</organism>
<dbReference type="RefSeq" id="WP_007921040.1">
    <property type="nucleotide sequence ID" value="NZ_ADVG01000004.1"/>
</dbReference>
<dbReference type="AlphaFoldDB" id="D6U1R3"/>
<gene>
    <name evidence="4" type="ORF">Krac_3545</name>
</gene>
<keyword evidence="1 4" id="KW-0808">Transferase</keyword>
<keyword evidence="5" id="KW-1185">Reference proteome</keyword>
<dbReference type="OrthoDB" id="1494196at2"/>
<keyword evidence="2" id="KW-0012">Acyltransferase</keyword>
<evidence type="ECO:0000256" key="2">
    <source>
        <dbReference type="ARBA" id="ARBA00023315"/>
    </source>
</evidence>
<proteinExistence type="predicted"/>
<comment type="caution">
    <text evidence="4">The sequence shown here is derived from an EMBL/GenBank/DDBJ whole genome shotgun (WGS) entry which is preliminary data.</text>
</comment>
<dbReference type="EMBL" id="ADVG01000004">
    <property type="protein sequence ID" value="EFH82707.1"/>
    <property type="molecule type" value="Genomic_DNA"/>
</dbReference>
<dbReference type="Gene3D" id="3.40.630.30">
    <property type="match status" value="1"/>
</dbReference>
<feature type="domain" description="N-acetyltransferase" evidence="3">
    <location>
        <begin position="4"/>
        <end position="167"/>
    </location>
</feature>
<dbReference type="CDD" id="cd04301">
    <property type="entry name" value="NAT_SF"/>
    <property type="match status" value="1"/>
</dbReference>
<dbReference type="PROSITE" id="PS51186">
    <property type="entry name" value="GNAT"/>
    <property type="match status" value="1"/>
</dbReference>
<dbReference type="PANTHER" id="PTHR43877">
    <property type="entry name" value="AMINOALKYLPHOSPHONATE N-ACETYLTRANSFERASE-RELATED-RELATED"/>
    <property type="match status" value="1"/>
</dbReference>
<dbReference type="STRING" id="485913.Krac_3545"/>
<dbReference type="GO" id="GO:0016747">
    <property type="term" value="F:acyltransferase activity, transferring groups other than amino-acyl groups"/>
    <property type="evidence" value="ECO:0007669"/>
    <property type="project" value="InterPro"/>
</dbReference>
<dbReference type="eggNOG" id="COG0456">
    <property type="taxonomic scope" value="Bacteria"/>
</dbReference>
<dbReference type="Proteomes" id="UP000004508">
    <property type="component" value="Unassembled WGS sequence"/>
</dbReference>
<evidence type="ECO:0000313" key="4">
    <source>
        <dbReference type="EMBL" id="EFH82707.1"/>
    </source>
</evidence>
<evidence type="ECO:0000313" key="5">
    <source>
        <dbReference type="Proteomes" id="UP000004508"/>
    </source>
</evidence>
<name>D6U1R3_KTERA</name>
<dbReference type="InterPro" id="IPR016181">
    <property type="entry name" value="Acyl_CoA_acyltransferase"/>
</dbReference>
<dbReference type="SUPFAM" id="SSF55729">
    <property type="entry name" value="Acyl-CoA N-acyltransferases (Nat)"/>
    <property type="match status" value="1"/>
</dbReference>
<dbReference type="InParanoid" id="D6U1R3"/>
<evidence type="ECO:0000256" key="1">
    <source>
        <dbReference type="ARBA" id="ARBA00022679"/>
    </source>
</evidence>
<dbReference type="Pfam" id="PF00583">
    <property type="entry name" value="Acetyltransf_1"/>
    <property type="match status" value="1"/>
</dbReference>
<accession>D6U1R3</accession>